<gene>
    <name evidence="2" type="primary">LOC142179426</name>
</gene>
<evidence type="ECO:0000313" key="1">
    <source>
        <dbReference type="Proteomes" id="UP000790787"/>
    </source>
</evidence>
<evidence type="ECO:0000313" key="2">
    <source>
        <dbReference type="RefSeq" id="XP_075105509.1"/>
    </source>
</evidence>
<dbReference type="Proteomes" id="UP000790787">
    <property type="component" value="Chromosome 3"/>
</dbReference>
<keyword evidence="1" id="KW-1185">Reference proteome</keyword>
<reference evidence="2" key="2">
    <citation type="submission" date="2025-08" db="UniProtKB">
        <authorList>
            <consortium name="RefSeq"/>
        </authorList>
    </citation>
    <scope>IDENTIFICATION</scope>
    <source>
        <tissue evidence="2">Leaf</tissue>
    </source>
</reference>
<organism evidence="1 2">
    <name type="scientific">Nicotiana tabacum</name>
    <name type="common">Common tobacco</name>
    <dbReference type="NCBI Taxonomy" id="4097"/>
    <lineage>
        <taxon>Eukaryota</taxon>
        <taxon>Viridiplantae</taxon>
        <taxon>Streptophyta</taxon>
        <taxon>Embryophyta</taxon>
        <taxon>Tracheophyta</taxon>
        <taxon>Spermatophyta</taxon>
        <taxon>Magnoliopsida</taxon>
        <taxon>eudicotyledons</taxon>
        <taxon>Gunneridae</taxon>
        <taxon>Pentapetalae</taxon>
        <taxon>asterids</taxon>
        <taxon>lamiids</taxon>
        <taxon>Solanales</taxon>
        <taxon>Solanaceae</taxon>
        <taxon>Nicotianoideae</taxon>
        <taxon>Nicotianeae</taxon>
        <taxon>Nicotiana</taxon>
    </lineage>
</organism>
<proteinExistence type="predicted"/>
<dbReference type="RefSeq" id="XP_075105509.1">
    <property type="nucleotide sequence ID" value="XM_075249408.1"/>
</dbReference>
<name>A0AC58U7Q1_TOBAC</name>
<accession>A0AC58U7Q1</accession>
<protein>
    <submittedName>
        <fullName evidence="2">Uncharacterized protein LOC142179426</fullName>
    </submittedName>
</protein>
<sequence>MSSPQRSSQKRVRDETPPMFLIRDKTPSSLCNWWASFATWEQNRVFKHLKFLTNLMGIKPNRDLIEALVGFWDPANNVFRFKDYEMTPTLEELGGFTGLGRDLCGKRPAALRKVGVNNFLKKLCLRRIPMVWLNEGWVPSEYFYDRFGDEKVFENFSGTEFVNQLSYDAWRELRIFTFMISFLGIMVFPERGGRIRIRLVAVVSYLQSSEDHTILPMILGDIFRALTRCQEGEDYFEGCNILLQMWFIEHLYHHPIVVNFNDDWLNYIGCHPDRAASCNLPEGVRAWRTLLGSLSANRITWNYYWFPSARVMHMSTYRPLFILMGFRGFQPYAPLRVMRQLGREQKRPPIEDMCTFMWEFKGEEPPWESYAQKIWFGSRFSDLDEMVVDRERGEVSLAYLEWFHNQAIPEQRTERSIRHAVDWERENEVRVRETRREVAQEFQSRIDTLQEDKGILETAIDVQQADFEREKA</sequence>
<reference evidence="1" key="1">
    <citation type="journal article" date="2014" name="Nat. Commun.">
        <title>The tobacco genome sequence and its comparison with those of tomato and potato.</title>
        <authorList>
            <person name="Sierro N."/>
            <person name="Battey J.N."/>
            <person name="Ouadi S."/>
            <person name="Bakaher N."/>
            <person name="Bovet L."/>
            <person name="Willig A."/>
            <person name="Goepfert S."/>
            <person name="Peitsch M.C."/>
            <person name="Ivanov N.V."/>
        </authorList>
    </citation>
    <scope>NUCLEOTIDE SEQUENCE [LARGE SCALE GENOMIC DNA]</scope>
</reference>